<name>A0A1Y2I4I9_9FUNG</name>
<sequence length="184" mass="20095">MAHSDMGPVTRKKSVRAPLESDPWALFSAPHDMGNPVPTDAVKWTREGYIVRVGAPHTCQWKLYGKCETYEYKNMERACSHHLQYETGHACSPPPTPPNASASASHSNPINPSTPVGRDDGSVPTSALASAGAGMPINYVVRVWSQCDIPFTHSNRSHTSRCSHVQGLMQGIAYIRRLVNIVGM</sequence>
<feature type="compositionally biased region" description="Low complexity" evidence="1">
    <location>
        <begin position="99"/>
        <end position="113"/>
    </location>
</feature>
<protein>
    <submittedName>
        <fullName evidence="2">Uncharacterized protein</fullName>
    </submittedName>
</protein>
<feature type="non-terminal residue" evidence="2">
    <location>
        <position position="184"/>
    </location>
</feature>
<comment type="caution">
    <text evidence="2">The sequence shown here is derived from an EMBL/GenBank/DDBJ whole genome shotgun (WGS) entry which is preliminary data.</text>
</comment>
<dbReference type="Proteomes" id="UP000193411">
    <property type="component" value="Unassembled WGS sequence"/>
</dbReference>
<proteinExistence type="predicted"/>
<evidence type="ECO:0000256" key="1">
    <source>
        <dbReference type="SAM" id="MobiDB-lite"/>
    </source>
</evidence>
<evidence type="ECO:0000313" key="2">
    <source>
        <dbReference type="EMBL" id="ORZ41124.1"/>
    </source>
</evidence>
<organism evidence="2 3">
    <name type="scientific">Catenaria anguillulae PL171</name>
    <dbReference type="NCBI Taxonomy" id="765915"/>
    <lineage>
        <taxon>Eukaryota</taxon>
        <taxon>Fungi</taxon>
        <taxon>Fungi incertae sedis</taxon>
        <taxon>Blastocladiomycota</taxon>
        <taxon>Blastocladiomycetes</taxon>
        <taxon>Blastocladiales</taxon>
        <taxon>Catenariaceae</taxon>
        <taxon>Catenaria</taxon>
    </lineage>
</organism>
<evidence type="ECO:0000313" key="3">
    <source>
        <dbReference type="Proteomes" id="UP000193411"/>
    </source>
</evidence>
<dbReference type="AlphaFoldDB" id="A0A1Y2I4I9"/>
<keyword evidence="3" id="KW-1185">Reference proteome</keyword>
<accession>A0A1Y2I4I9</accession>
<gene>
    <name evidence="2" type="ORF">BCR44DRAFT_44802</name>
</gene>
<dbReference type="EMBL" id="MCFL01000002">
    <property type="protein sequence ID" value="ORZ41124.1"/>
    <property type="molecule type" value="Genomic_DNA"/>
</dbReference>
<reference evidence="2 3" key="1">
    <citation type="submission" date="2016-07" db="EMBL/GenBank/DDBJ databases">
        <title>Pervasive Adenine N6-methylation of Active Genes in Fungi.</title>
        <authorList>
            <consortium name="DOE Joint Genome Institute"/>
            <person name="Mondo S.J."/>
            <person name="Dannebaum R.O."/>
            <person name="Kuo R.C."/>
            <person name="Labutti K."/>
            <person name="Haridas S."/>
            <person name="Kuo A."/>
            <person name="Salamov A."/>
            <person name="Ahrendt S.R."/>
            <person name="Lipzen A."/>
            <person name="Sullivan W."/>
            <person name="Andreopoulos W.B."/>
            <person name="Clum A."/>
            <person name="Lindquist E."/>
            <person name="Daum C."/>
            <person name="Ramamoorthy G.K."/>
            <person name="Gryganskyi A."/>
            <person name="Culley D."/>
            <person name="Magnuson J.K."/>
            <person name="James T.Y."/>
            <person name="O'Malley M.A."/>
            <person name="Stajich J.E."/>
            <person name="Spatafora J.W."/>
            <person name="Visel A."/>
            <person name="Grigoriev I.V."/>
        </authorList>
    </citation>
    <scope>NUCLEOTIDE SEQUENCE [LARGE SCALE GENOMIC DNA]</scope>
    <source>
        <strain evidence="2 3">PL171</strain>
    </source>
</reference>
<feature type="region of interest" description="Disordered" evidence="1">
    <location>
        <begin position="87"/>
        <end position="127"/>
    </location>
</feature>